<dbReference type="InterPro" id="IPR029052">
    <property type="entry name" value="Metallo-depent_PP-like"/>
</dbReference>
<dbReference type="SUPFAM" id="SSF56300">
    <property type="entry name" value="Metallo-dependent phosphatases"/>
    <property type="match status" value="1"/>
</dbReference>
<keyword evidence="1" id="KW-0378">Hydrolase</keyword>
<evidence type="ECO:0000256" key="1">
    <source>
        <dbReference type="ARBA" id="ARBA00022801"/>
    </source>
</evidence>
<dbReference type="InterPro" id="IPR050535">
    <property type="entry name" value="DNA_Repair-Maintenance_Comp"/>
</dbReference>
<dbReference type="InterPro" id="IPR004843">
    <property type="entry name" value="Calcineurin-like_PHP"/>
</dbReference>
<reference evidence="3" key="1">
    <citation type="submission" date="2017-10" db="EMBL/GenBank/DDBJ databases">
        <title>Massilia psychrophilum sp. nov., a novel purple-pigmented bacterium isolated from Tianshan glacier, Xinjiang Municipality, China.</title>
        <authorList>
            <person name="Wang H."/>
        </authorList>
    </citation>
    <scope>NUCLEOTIDE SEQUENCE [LARGE SCALE GENOMIC DNA]</scope>
    <source>
        <strain evidence="3">B2</strain>
    </source>
</reference>
<protein>
    <submittedName>
        <fullName evidence="3">Metallophosphoesterase</fullName>
    </submittedName>
</protein>
<dbReference type="InterPro" id="IPR014576">
    <property type="entry name" value="Pesterase_YhaO"/>
</dbReference>
<dbReference type="EMBL" id="CP024608">
    <property type="protein sequence ID" value="ATQ76294.1"/>
    <property type="molecule type" value="Genomic_DNA"/>
</dbReference>
<gene>
    <name evidence="3" type="ORF">CR152_18445</name>
</gene>
<dbReference type="OrthoDB" id="9773856at2"/>
<proteinExistence type="predicted"/>
<dbReference type="KEGG" id="mass:CR152_18445"/>
<dbReference type="AlphaFoldDB" id="A0A2D2DMU0"/>
<dbReference type="Gene3D" id="3.60.21.10">
    <property type="match status" value="1"/>
</dbReference>
<dbReference type="RefSeq" id="WP_099876923.1">
    <property type="nucleotide sequence ID" value="NZ_CP024608.1"/>
</dbReference>
<name>A0A2D2DMU0_9BURK</name>
<dbReference type="CDD" id="cd00840">
    <property type="entry name" value="MPP_Mre11_N"/>
    <property type="match status" value="1"/>
</dbReference>
<sequence length="420" mass="45370">MKFIHAADLHIDSPLRGLNGYEGAPVQELRGATRRALSALVDLAIEQTVDFVILAGDIYDGNWADFRTGLFFRDQMVRMTREGIRVYIVKGNHDAESQITKQLPPVDGVHTFKSSAVETFTIDGLGVALHGRSFPNRAVPEDLVEHYPDAIANMFNIGVLHTSLNGRGGHDVYAPTTVDALCARGYDYFALGHVHAREVVREAHPRIVYPGNLQGRHAKETGPKGCELVTVDGGAITSAQFVPLDVVRWHRLQLDAGGAPDLNALRQRFMKAAGELVAGEHGRLHALRVIVSGQTELHRVEAEQPGTIAAAIQAGTQDFEGADLWVEEVKLDLRSPLDRDAALKREDAVGEVVQLVDEIASSEEHLRAWALAQLGALGTLPPGLADCDPAALPPEALRALLADAEATVLAHLGGMEGIAR</sequence>
<evidence type="ECO:0000259" key="2">
    <source>
        <dbReference type="Pfam" id="PF00149"/>
    </source>
</evidence>
<dbReference type="PANTHER" id="PTHR30337:SF7">
    <property type="entry name" value="PHOSPHOESTERASE"/>
    <property type="match status" value="1"/>
</dbReference>
<dbReference type="Proteomes" id="UP000229897">
    <property type="component" value="Chromosome"/>
</dbReference>
<dbReference type="InterPro" id="IPR041796">
    <property type="entry name" value="Mre11_N"/>
</dbReference>
<feature type="domain" description="Calcineurin-like phosphoesterase" evidence="2">
    <location>
        <begin position="1"/>
        <end position="196"/>
    </location>
</feature>
<keyword evidence="4" id="KW-1185">Reference proteome</keyword>
<organism evidence="3 4">
    <name type="scientific">Massilia violaceinigra</name>
    <dbReference type="NCBI Taxonomy" id="2045208"/>
    <lineage>
        <taxon>Bacteria</taxon>
        <taxon>Pseudomonadati</taxon>
        <taxon>Pseudomonadota</taxon>
        <taxon>Betaproteobacteria</taxon>
        <taxon>Burkholderiales</taxon>
        <taxon>Oxalobacteraceae</taxon>
        <taxon>Telluria group</taxon>
        <taxon>Massilia</taxon>
    </lineage>
</organism>
<evidence type="ECO:0000313" key="4">
    <source>
        <dbReference type="Proteomes" id="UP000229897"/>
    </source>
</evidence>
<dbReference type="Pfam" id="PF00149">
    <property type="entry name" value="Metallophos"/>
    <property type="match status" value="1"/>
</dbReference>
<dbReference type="GO" id="GO:0016787">
    <property type="term" value="F:hydrolase activity"/>
    <property type="evidence" value="ECO:0007669"/>
    <property type="project" value="UniProtKB-KW"/>
</dbReference>
<evidence type="ECO:0000313" key="3">
    <source>
        <dbReference type="EMBL" id="ATQ76294.1"/>
    </source>
</evidence>
<dbReference type="PIRSF" id="PIRSF033091">
    <property type="entry name" value="Pesterase_YhaO"/>
    <property type="match status" value="1"/>
</dbReference>
<accession>A0A2D2DMU0</accession>
<dbReference type="PANTHER" id="PTHR30337">
    <property type="entry name" value="COMPONENT OF ATP-DEPENDENT DSDNA EXONUCLEASE"/>
    <property type="match status" value="1"/>
</dbReference>